<feature type="transmembrane region" description="Helical" evidence="8">
    <location>
        <begin position="228"/>
        <end position="245"/>
    </location>
</feature>
<dbReference type="PANTHER" id="PTHR30012">
    <property type="entry name" value="GENERAL SECRETION PATHWAY PROTEIN"/>
    <property type="match status" value="1"/>
</dbReference>
<dbReference type="AlphaFoldDB" id="A0A660L5D9"/>
<feature type="transmembrane region" description="Helical" evidence="8">
    <location>
        <begin position="381"/>
        <end position="407"/>
    </location>
</feature>
<evidence type="ECO:0000256" key="5">
    <source>
        <dbReference type="ARBA" id="ARBA00022692"/>
    </source>
</evidence>
<comment type="subcellular location">
    <subcellularLocation>
        <location evidence="1">Cell inner membrane</location>
        <topology evidence="1">Multi-pass membrane protein</topology>
    </subcellularLocation>
</comment>
<dbReference type="Gene3D" id="1.20.81.30">
    <property type="entry name" value="Type II secretion system (T2SS), domain F"/>
    <property type="match status" value="2"/>
</dbReference>
<comment type="caution">
    <text evidence="10">The sequence shown here is derived from an EMBL/GenBank/DDBJ whole genome shotgun (WGS) entry which is preliminary data.</text>
</comment>
<evidence type="ECO:0000256" key="7">
    <source>
        <dbReference type="ARBA" id="ARBA00023136"/>
    </source>
</evidence>
<dbReference type="PANTHER" id="PTHR30012:SF0">
    <property type="entry name" value="TYPE II SECRETION SYSTEM PROTEIN F-RELATED"/>
    <property type="match status" value="1"/>
</dbReference>
<feature type="domain" description="Type II secretion system protein GspF" evidence="9">
    <location>
        <begin position="274"/>
        <end position="395"/>
    </location>
</feature>
<dbReference type="Pfam" id="PF00482">
    <property type="entry name" value="T2SSF"/>
    <property type="match status" value="2"/>
</dbReference>
<keyword evidence="4" id="KW-0997">Cell inner membrane</keyword>
<accession>A0A660L5D9</accession>
<dbReference type="InterPro" id="IPR003004">
    <property type="entry name" value="GspF/PilC"/>
</dbReference>
<dbReference type="PRINTS" id="PR00812">
    <property type="entry name" value="BCTERIALGSPF"/>
</dbReference>
<reference evidence="10 11" key="1">
    <citation type="submission" date="2018-10" db="EMBL/GenBank/DDBJ databases">
        <title>Genomic Encyclopedia of Type Strains, Phase IV (KMG-IV): sequencing the most valuable type-strain genomes for metagenomic binning, comparative biology and taxonomic classification.</title>
        <authorList>
            <person name="Goeker M."/>
        </authorList>
    </citation>
    <scope>NUCLEOTIDE SEQUENCE [LARGE SCALE GENOMIC DNA]</scope>
    <source>
        <strain evidence="10 11">DSM 22653</strain>
    </source>
</reference>
<dbReference type="InterPro" id="IPR018076">
    <property type="entry name" value="T2SS_GspF_dom"/>
</dbReference>
<evidence type="ECO:0000256" key="3">
    <source>
        <dbReference type="ARBA" id="ARBA00022475"/>
    </source>
</evidence>
<dbReference type="OrthoDB" id="9805682at2"/>
<feature type="domain" description="Type II secretion system protein GspF" evidence="9">
    <location>
        <begin position="73"/>
        <end position="194"/>
    </location>
</feature>
<keyword evidence="6 8" id="KW-1133">Transmembrane helix</keyword>
<dbReference type="FunFam" id="1.20.81.30:FF:000001">
    <property type="entry name" value="Type II secretion system protein F"/>
    <property type="match status" value="1"/>
</dbReference>
<keyword evidence="11" id="KW-1185">Reference proteome</keyword>
<proteinExistence type="inferred from homology"/>
<sequence>MPQFRYRALDAGGRAIRGEVTAADPSQAASLLRRQGLLVTELREETDARPRPQEEGGLSGWVPVRQGDVLLTLKQLASLLRAGVSLSVSLSVLERQTRNARLRRILREVREAVEGGTPLSEALARHRVFPKLVSSLVQTGETSGLLDVSLERATRYWEERMALRRRILSGVLYPAIVFVAAIGEAVFLIAYVIPKILPLLQELGGELPWNTLLLIRIGEVVPPNLPKIGLAALALVGFGVLSFRVPSLRYYAERVLFSLPVLGEILRYSLIVQFATTMALLLQSGVSMLESLRATRETIGNTVLRGLLSEMEAAVLEGKGLSETLQWPQAGALFPPMVGSMVQVGEETGGIDGALEMLAGVYGELLETKIARALSLLEPMLLVVMGGMVAFVASALIGAVLASYGAISHH</sequence>
<feature type="transmembrane region" description="Helical" evidence="8">
    <location>
        <begin position="170"/>
        <end position="193"/>
    </location>
</feature>
<keyword evidence="5 8" id="KW-0812">Transmembrane</keyword>
<evidence type="ECO:0000256" key="4">
    <source>
        <dbReference type="ARBA" id="ARBA00022519"/>
    </source>
</evidence>
<evidence type="ECO:0000313" key="11">
    <source>
        <dbReference type="Proteomes" id="UP000267019"/>
    </source>
</evidence>
<evidence type="ECO:0000256" key="8">
    <source>
        <dbReference type="SAM" id="Phobius"/>
    </source>
</evidence>
<dbReference type="RefSeq" id="WP_121443548.1">
    <property type="nucleotide sequence ID" value="NZ_RBIJ01000001.1"/>
</dbReference>
<name>A0A660L5D9_9BACL</name>
<dbReference type="EMBL" id="RBIJ01000001">
    <property type="protein sequence ID" value="RKQ88628.1"/>
    <property type="molecule type" value="Genomic_DNA"/>
</dbReference>
<organism evidence="10 11">
    <name type="scientific">Brockia lithotrophica</name>
    <dbReference type="NCBI Taxonomy" id="933949"/>
    <lineage>
        <taxon>Bacteria</taxon>
        <taxon>Bacillati</taxon>
        <taxon>Bacillota</taxon>
        <taxon>Bacilli</taxon>
        <taxon>Bacillales</taxon>
        <taxon>Bacillales Family X. Incertae Sedis</taxon>
        <taxon>Brockia</taxon>
    </lineage>
</organism>
<evidence type="ECO:0000313" key="10">
    <source>
        <dbReference type="EMBL" id="RKQ88628.1"/>
    </source>
</evidence>
<dbReference type="GO" id="GO:0005886">
    <property type="term" value="C:plasma membrane"/>
    <property type="evidence" value="ECO:0007669"/>
    <property type="project" value="UniProtKB-SubCell"/>
</dbReference>
<dbReference type="InterPro" id="IPR042094">
    <property type="entry name" value="T2SS_GspF_sf"/>
</dbReference>
<evidence type="ECO:0000256" key="1">
    <source>
        <dbReference type="ARBA" id="ARBA00004429"/>
    </source>
</evidence>
<dbReference type="Proteomes" id="UP000267019">
    <property type="component" value="Unassembled WGS sequence"/>
</dbReference>
<evidence type="ECO:0000256" key="6">
    <source>
        <dbReference type="ARBA" id="ARBA00022989"/>
    </source>
</evidence>
<protein>
    <submittedName>
        <fullName evidence="10">Type IV pilus assembly protein PilC</fullName>
    </submittedName>
</protein>
<keyword evidence="7 8" id="KW-0472">Membrane</keyword>
<keyword evidence="3" id="KW-1003">Cell membrane</keyword>
<evidence type="ECO:0000259" key="9">
    <source>
        <dbReference type="Pfam" id="PF00482"/>
    </source>
</evidence>
<evidence type="ECO:0000256" key="2">
    <source>
        <dbReference type="ARBA" id="ARBA00005745"/>
    </source>
</evidence>
<gene>
    <name evidence="10" type="ORF">C7438_0267</name>
</gene>
<comment type="similarity">
    <text evidence="2">Belongs to the GSP F family.</text>
</comment>